<dbReference type="AlphaFoldDB" id="A0A919EQE3"/>
<dbReference type="EMBL" id="BNBE01000003">
    <property type="protein sequence ID" value="GHG15343.1"/>
    <property type="molecule type" value="Genomic_DNA"/>
</dbReference>
<dbReference type="Proteomes" id="UP000632849">
    <property type="component" value="Unassembled WGS sequence"/>
</dbReference>
<sequence length="65" mass="7121">MTQPSPTVGSVWLSRYTTGLRVTVTETTGTRIRIADIDPTTGQPRPGGRWTTTSQLTRAYTPETP</sequence>
<reference evidence="2" key="2">
    <citation type="submission" date="2020-09" db="EMBL/GenBank/DDBJ databases">
        <authorList>
            <person name="Sun Q."/>
            <person name="Ohkuma M."/>
        </authorList>
    </citation>
    <scope>NUCLEOTIDE SEQUENCE</scope>
    <source>
        <strain evidence="2">JCM 4122</strain>
    </source>
</reference>
<proteinExistence type="predicted"/>
<keyword evidence="3" id="KW-1185">Reference proteome</keyword>
<evidence type="ECO:0000313" key="2">
    <source>
        <dbReference type="EMBL" id="GHG15343.1"/>
    </source>
</evidence>
<accession>A0A919EQE3</accession>
<name>A0A919EQE3_STRFL</name>
<protein>
    <submittedName>
        <fullName evidence="2">Uncharacterized protein</fullName>
    </submittedName>
</protein>
<dbReference type="RefSeq" id="WP_190043597.1">
    <property type="nucleotide sequence ID" value="NZ_BNBE01000003.1"/>
</dbReference>
<reference evidence="2" key="1">
    <citation type="journal article" date="2014" name="Int. J. Syst. Evol. Microbiol.">
        <title>Complete genome sequence of Corynebacterium casei LMG S-19264T (=DSM 44701T), isolated from a smear-ripened cheese.</title>
        <authorList>
            <consortium name="US DOE Joint Genome Institute (JGI-PGF)"/>
            <person name="Walter F."/>
            <person name="Albersmeier A."/>
            <person name="Kalinowski J."/>
            <person name="Ruckert C."/>
        </authorList>
    </citation>
    <scope>NUCLEOTIDE SEQUENCE</scope>
    <source>
        <strain evidence="2">JCM 4122</strain>
    </source>
</reference>
<gene>
    <name evidence="2" type="ORF">GCM10017667_56110</name>
</gene>
<organism evidence="2 3">
    <name type="scientific">Streptomyces filamentosus</name>
    <name type="common">Streptomyces roseosporus</name>
    <dbReference type="NCBI Taxonomy" id="67294"/>
    <lineage>
        <taxon>Bacteria</taxon>
        <taxon>Bacillati</taxon>
        <taxon>Actinomycetota</taxon>
        <taxon>Actinomycetes</taxon>
        <taxon>Kitasatosporales</taxon>
        <taxon>Streptomycetaceae</taxon>
        <taxon>Streptomyces</taxon>
    </lineage>
</organism>
<evidence type="ECO:0000256" key="1">
    <source>
        <dbReference type="SAM" id="MobiDB-lite"/>
    </source>
</evidence>
<evidence type="ECO:0000313" key="3">
    <source>
        <dbReference type="Proteomes" id="UP000632849"/>
    </source>
</evidence>
<feature type="region of interest" description="Disordered" evidence="1">
    <location>
        <begin position="36"/>
        <end position="65"/>
    </location>
</feature>
<comment type="caution">
    <text evidence="2">The sequence shown here is derived from an EMBL/GenBank/DDBJ whole genome shotgun (WGS) entry which is preliminary data.</text>
</comment>